<dbReference type="KEGG" id="tfl:RPIT_07565"/>
<organism evidence="1 2">
    <name type="scientific">Tessaracoccus flavus</name>
    <dbReference type="NCBI Taxonomy" id="1610493"/>
    <lineage>
        <taxon>Bacteria</taxon>
        <taxon>Bacillati</taxon>
        <taxon>Actinomycetota</taxon>
        <taxon>Actinomycetes</taxon>
        <taxon>Propionibacteriales</taxon>
        <taxon>Propionibacteriaceae</taxon>
        <taxon>Tessaracoccus</taxon>
    </lineage>
</organism>
<name>A0A1Q2CF28_9ACTN</name>
<proteinExistence type="predicted"/>
<dbReference type="EMBL" id="CP019605">
    <property type="protein sequence ID" value="AQP44680.1"/>
    <property type="molecule type" value="Genomic_DNA"/>
</dbReference>
<dbReference type="AlphaFoldDB" id="A0A1Q2CF28"/>
<dbReference type="OrthoDB" id="2080138at2"/>
<gene>
    <name evidence="1" type="ORF">RPIT_07565</name>
</gene>
<dbReference type="RefSeq" id="WP_077342011.1">
    <property type="nucleotide sequence ID" value="NZ_CP019605.1"/>
</dbReference>
<reference evidence="1 2" key="1">
    <citation type="journal article" date="2016" name="Int. J. Syst. Evol. Microbiol.">
        <title>Tessaracoccus flavus sp. nov., isolated from the drainage system of a lindane-producing factory.</title>
        <authorList>
            <person name="Kumari R."/>
            <person name="Singh P."/>
            <person name="Schumann P."/>
            <person name="Lal R."/>
        </authorList>
    </citation>
    <scope>NUCLEOTIDE SEQUENCE [LARGE SCALE GENOMIC DNA]</scope>
    <source>
        <strain evidence="1 2">RP1T</strain>
    </source>
</reference>
<accession>A0A1Q2CF28</accession>
<dbReference type="Proteomes" id="UP000188324">
    <property type="component" value="Chromosome"/>
</dbReference>
<protein>
    <submittedName>
        <fullName evidence="1">Uncharacterized protein</fullName>
    </submittedName>
</protein>
<evidence type="ECO:0000313" key="1">
    <source>
        <dbReference type="EMBL" id="AQP44680.1"/>
    </source>
</evidence>
<sequence length="449" mass="48159">MASAPTGETSAPASSPRLGRALFFVHQQARVINDPVVRAKLSQLTAAGEAMGYAVTLKDHGRLSGTMAMEFAVQAGIGEQRLLNEVLPKLKEADLIDYTLDLTTGGVATIEEFVGLSGRIIDQAMKVTERYSPSQVEIAVLHSTELASWAPLTLGQHAEQLHKRGFEDKVIEEAIRLSLAAGVNLRVKSADLGEYVIYNPHVWAAHHLPIAGFLKGLPPAERDSLLGLCEQASSSPGLALRAYDTFQPGMLSSARKVGLVQAATVKSSVANGQQTYVFSPMLESEDDKLQTTEVLHQRKLFVAHILYGHEKAIAGRGRIYDPRVLVRSLLRKGAVGPASNIASDYHLLEASGIVAVRQSTTEPGRAYLELVKKEIVEGGLGWIEASYSNGSGAGADLSALTSPSDWVSPEADRANLPDTGAAMEIAESAILRLREARKEATSAARRDVP</sequence>
<keyword evidence="2" id="KW-1185">Reference proteome</keyword>
<evidence type="ECO:0000313" key="2">
    <source>
        <dbReference type="Proteomes" id="UP000188324"/>
    </source>
</evidence>